<dbReference type="Ensembl" id="ENSPKIT00000002415.1">
    <property type="protein sequence ID" value="ENSPKIP00000021772.1"/>
    <property type="gene ID" value="ENSPKIG00000006043.1"/>
</dbReference>
<keyword evidence="1" id="KW-0863">Zinc-finger</keyword>
<keyword evidence="1" id="KW-0862">Zinc</keyword>
<sequence length="212" mass="24482">MAVWKEEVTGKLHRQDLILLSQRKQLSDTSSAAKSSPALQYYCKACLLTVSSQESFIKHCASLEHTMMITEDFTAEWKHRPPPQNCKPELCDRPKTCDYGHNCTRAHSAEELTEWIMRHKEAEEIRSSAEAQGLMSYRELLLQEYRNSSNEVHIVSKDLRIITGLHACEKTGTLLKWIFQIKTEVTDIDLIINIYEFESVKIPHDPEYVART</sequence>
<keyword evidence="1" id="KW-0479">Metal-binding</keyword>
<evidence type="ECO:0000313" key="4">
    <source>
        <dbReference type="Proteomes" id="UP000261540"/>
    </source>
</evidence>
<dbReference type="GO" id="GO:0008270">
    <property type="term" value="F:zinc ion binding"/>
    <property type="evidence" value="ECO:0007669"/>
    <property type="project" value="UniProtKB-KW"/>
</dbReference>
<name>A0A3B3RTA2_9TELE</name>
<dbReference type="InterPro" id="IPR000571">
    <property type="entry name" value="Znf_CCCH"/>
</dbReference>
<feature type="zinc finger region" description="C3H1-type" evidence="1">
    <location>
        <begin position="80"/>
        <end position="110"/>
    </location>
</feature>
<dbReference type="Proteomes" id="UP000261540">
    <property type="component" value="Unplaced"/>
</dbReference>
<reference evidence="3" key="2">
    <citation type="submission" date="2025-09" db="UniProtKB">
        <authorList>
            <consortium name="Ensembl"/>
        </authorList>
    </citation>
    <scope>IDENTIFICATION</scope>
</reference>
<evidence type="ECO:0000259" key="2">
    <source>
        <dbReference type="PROSITE" id="PS50103"/>
    </source>
</evidence>
<protein>
    <recommendedName>
        <fullName evidence="2">C3H1-type domain-containing protein</fullName>
    </recommendedName>
</protein>
<evidence type="ECO:0000256" key="1">
    <source>
        <dbReference type="PROSITE-ProRule" id="PRU00723"/>
    </source>
</evidence>
<dbReference type="AlphaFoldDB" id="A0A3B3RTA2"/>
<reference evidence="3" key="1">
    <citation type="submission" date="2025-08" db="UniProtKB">
        <authorList>
            <consortium name="Ensembl"/>
        </authorList>
    </citation>
    <scope>IDENTIFICATION</scope>
</reference>
<accession>A0A3B3RTA2</accession>
<organism evidence="3 4">
    <name type="scientific">Paramormyrops kingsleyae</name>
    <dbReference type="NCBI Taxonomy" id="1676925"/>
    <lineage>
        <taxon>Eukaryota</taxon>
        <taxon>Metazoa</taxon>
        <taxon>Chordata</taxon>
        <taxon>Craniata</taxon>
        <taxon>Vertebrata</taxon>
        <taxon>Euteleostomi</taxon>
        <taxon>Actinopterygii</taxon>
        <taxon>Neopterygii</taxon>
        <taxon>Teleostei</taxon>
        <taxon>Osteoglossocephala</taxon>
        <taxon>Osteoglossomorpha</taxon>
        <taxon>Osteoglossiformes</taxon>
        <taxon>Mormyridae</taxon>
        <taxon>Paramormyrops</taxon>
    </lineage>
</organism>
<feature type="domain" description="C3H1-type" evidence="2">
    <location>
        <begin position="80"/>
        <end position="110"/>
    </location>
</feature>
<dbReference type="PROSITE" id="PS50103">
    <property type="entry name" value="ZF_C3H1"/>
    <property type="match status" value="1"/>
</dbReference>
<dbReference type="GeneTree" id="ENSGT00940000178207"/>
<keyword evidence="4" id="KW-1185">Reference proteome</keyword>
<proteinExistence type="predicted"/>
<dbReference type="STRING" id="1676925.ENSPKIP00000021772"/>
<evidence type="ECO:0000313" key="3">
    <source>
        <dbReference type="Ensembl" id="ENSPKIP00000021772.1"/>
    </source>
</evidence>